<feature type="compositionally biased region" description="Low complexity" evidence="5">
    <location>
        <begin position="45"/>
        <end position="60"/>
    </location>
</feature>
<reference evidence="7" key="1">
    <citation type="submission" date="2024-06" db="EMBL/GenBank/DDBJ databases">
        <authorList>
            <person name="Al-Khalidi N."/>
            <person name="Al-Zurfi S.M."/>
            <person name="Lahuf A."/>
        </authorList>
    </citation>
    <scope>NUCLEOTIDE SEQUENCE</scope>
    <source>
        <strain evidence="7">Karbala-1</strain>
    </source>
</reference>
<protein>
    <submittedName>
        <fullName evidence="7">Ankyrin repeat domain-containing protein</fullName>
    </submittedName>
</protein>
<keyword evidence="1" id="KW-0677">Repeat</keyword>
<evidence type="ECO:0000256" key="5">
    <source>
        <dbReference type="SAM" id="MobiDB-lite"/>
    </source>
</evidence>
<dbReference type="SUPFAM" id="SSF52540">
    <property type="entry name" value="P-loop containing nucleoside triphosphate hydrolases"/>
    <property type="match status" value="1"/>
</dbReference>
<dbReference type="Pfam" id="PF00023">
    <property type="entry name" value="Ank"/>
    <property type="match status" value="2"/>
</dbReference>
<feature type="repeat" description="ANK" evidence="3">
    <location>
        <begin position="828"/>
        <end position="860"/>
    </location>
</feature>
<evidence type="ECO:0000259" key="6">
    <source>
        <dbReference type="PROSITE" id="PS50042"/>
    </source>
</evidence>
<organism evidence="7">
    <name type="scientific">Wolbachia endosymbiont of Ephestia elutella</name>
    <dbReference type="NCBI Taxonomy" id="3231696"/>
    <lineage>
        <taxon>Bacteria</taxon>
        <taxon>Pseudomonadati</taxon>
        <taxon>Pseudomonadota</taxon>
        <taxon>Alphaproteobacteria</taxon>
        <taxon>Rickettsiales</taxon>
        <taxon>Anaplasmataceae</taxon>
        <taxon>Wolbachieae</taxon>
        <taxon>Wolbachia</taxon>
    </lineage>
</organism>
<feature type="repeat" description="ANK" evidence="3">
    <location>
        <begin position="993"/>
        <end position="1025"/>
    </location>
</feature>
<accession>A0AAU8ML59</accession>
<dbReference type="PROSITE" id="PS50297">
    <property type="entry name" value="ANK_REP_REGION"/>
    <property type="match status" value="11"/>
</dbReference>
<feature type="region of interest" description="Disordered" evidence="5">
    <location>
        <begin position="38"/>
        <end position="62"/>
    </location>
</feature>
<dbReference type="PROSITE" id="PS50042">
    <property type="entry name" value="CNMP_BINDING_3"/>
    <property type="match status" value="1"/>
</dbReference>
<feature type="repeat" description="ANK" evidence="3">
    <location>
        <begin position="1191"/>
        <end position="1213"/>
    </location>
</feature>
<dbReference type="InterPro" id="IPR002182">
    <property type="entry name" value="NB-ARC"/>
</dbReference>
<dbReference type="PANTHER" id="PTHR24123">
    <property type="entry name" value="ANKYRIN REPEAT-CONTAINING"/>
    <property type="match status" value="1"/>
</dbReference>
<dbReference type="Pfam" id="PF13637">
    <property type="entry name" value="Ank_4"/>
    <property type="match status" value="1"/>
</dbReference>
<dbReference type="SUPFAM" id="SSF48403">
    <property type="entry name" value="Ankyrin repeat"/>
    <property type="match status" value="1"/>
</dbReference>
<dbReference type="Pfam" id="PF12796">
    <property type="entry name" value="Ank_2"/>
    <property type="match status" value="3"/>
</dbReference>
<evidence type="ECO:0000256" key="4">
    <source>
        <dbReference type="SAM" id="Coils"/>
    </source>
</evidence>
<dbReference type="Gene3D" id="3.40.50.300">
    <property type="entry name" value="P-loop containing nucleotide triphosphate hydrolases"/>
    <property type="match status" value="1"/>
</dbReference>
<feature type="repeat" description="ANK" evidence="3">
    <location>
        <begin position="894"/>
        <end position="926"/>
    </location>
</feature>
<keyword evidence="4" id="KW-0175">Coiled coil</keyword>
<dbReference type="PRINTS" id="PR01415">
    <property type="entry name" value="ANKYRIN"/>
</dbReference>
<gene>
    <name evidence="7" type="ORF">ABS251_04465</name>
</gene>
<keyword evidence="2 3" id="KW-0040">ANK repeat</keyword>
<feature type="repeat" description="ANK" evidence="3">
    <location>
        <begin position="1126"/>
        <end position="1150"/>
    </location>
</feature>
<feature type="repeat" description="ANK" evidence="3">
    <location>
        <begin position="1158"/>
        <end position="1190"/>
    </location>
</feature>
<evidence type="ECO:0000256" key="3">
    <source>
        <dbReference type="PROSITE-ProRule" id="PRU00023"/>
    </source>
</evidence>
<evidence type="ECO:0000256" key="1">
    <source>
        <dbReference type="ARBA" id="ARBA00022737"/>
    </source>
</evidence>
<feature type="repeat" description="ANK" evidence="3">
    <location>
        <begin position="1060"/>
        <end position="1092"/>
    </location>
</feature>
<dbReference type="InterPro" id="IPR000595">
    <property type="entry name" value="cNMP-bd_dom"/>
</dbReference>
<dbReference type="InterPro" id="IPR036770">
    <property type="entry name" value="Ankyrin_rpt-contain_sf"/>
</dbReference>
<evidence type="ECO:0000313" key="7">
    <source>
        <dbReference type="EMBL" id="XCO72398.1"/>
    </source>
</evidence>
<dbReference type="PANTHER" id="PTHR24123:SF33">
    <property type="entry name" value="PROTEIN HOS4"/>
    <property type="match status" value="1"/>
</dbReference>
<feature type="repeat" description="ANK" evidence="3">
    <location>
        <begin position="861"/>
        <end position="893"/>
    </location>
</feature>
<feature type="repeat" description="ANK" evidence="3">
    <location>
        <begin position="960"/>
        <end position="992"/>
    </location>
</feature>
<dbReference type="InterPro" id="IPR027417">
    <property type="entry name" value="P-loop_NTPase"/>
</dbReference>
<name>A0AAU8ML59_9RICK</name>
<proteinExistence type="predicted"/>
<dbReference type="Gene3D" id="1.25.40.20">
    <property type="entry name" value="Ankyrin repeat-containing domain"/>
    <property type="match status" value="3"/>
</dbReference>
<dbReference type="InterPro" id="IPR002110">
    <property type="entry name" value="Ankyrin_rpt"/>
</dbReference>
<dbReference type="PROSITE" id="PS50088">
    <property type="entry name" value="ANK_REPEAT"/>
    <property type="match status" value="11"/>
</dbReference>
<sequence length="1353" mass="153603">MLGKENTKEKVIDNQMDYVDAGSAIVDYENILSSEELQCGRSQESPRVIRSSSIGSSSTSTDDEEMFSCISITSDEIVKKATLFVKTFVKVFEEKLSECSKEAKPGSKARKTGRVVAKVASTVGSYIPPGLEKAGTSQVMEFVGFVSANQHRKKAKIFSTIVVPSEGNLRKILIEAGLEIFQSFEKQFTKIVDTNQLSCNRGIEKLAVDAVSRVINYISANVEKKEFSVDLITRGVVLGESKTDTFAKQVFHKSAKFFNLEVLQPGYQVKDEQSDKTLITSQLYKAVGIKKIEGNTIKYYQSKEHDFAEKYDYRLPFTWELAKWEEVEQKYVLSGTSKERYVSILDEEKKKGLASSILKEINENDSAKKKDIEELREEIKNLEILHKKEGKNTFSFNLGYLPKFFIKREMILDELKKKLSSENQEVEMSRMVLIHGEYGTGKSELAKSCAYSEKNDWKKVAWIDATTYSTLSQSFYNLAKELKIPTENNIDSNGVRNRNIKSIIKNIYEDFTDVKSLFIFDNASEYKEIKKFLPSHFSDLFFCKEKPYVLITSRNKSWKEEIEKIELNNGFSLGEAITFTERALGVDKKDGLQNHSLLELAEALGYLPLALAQAIAYIKQEKINIIQYLERYNKAMQESNHDFFVAQGISKELFITLEVNFDKIRGEKNIGQPACNILYCMAYLDPNQIDTEDIFLQKKSEKDKQQVSDALDLLNKFSMIKLEESMARVHSGVQKTIRVEEERAGTEEETLRKIMTLFCSTNRNHIISIWNHASKYDRLVNEFIDSLYDESTILHLLVKDGNEEVIKLILEKVDPSKLSKIVNAVDEENFTSLDYAIMHGNLDIVKYLVEKRADVNLQDEGSMSPMHWAVNIGNLEIVKYLIEKGADVNLQDEGGMSPMHWAVNIGNLEIVKYLVEKGADVNLKDEDGMSPIHWAAKSGNLEIIKYLVEKGADVDLKDEDGMSPIHWAAKSGNLDIVKYLVEKETDVDLQDEDGMSPMHWATNNGNLEIFKYLVKKGADVDLQDKDSITPLGYAIEDGNLDIVRYFVEEERIDISLMNRCGKSFLHYAVEYSSLKIFQHLLAHNATVDLRDKNGTTPLHSAAKHGSLDMFKSLVEKGAIIEAQNKDGMNPLHFAAIYGHSSIVHYLVHRSGINLHDNNHMTPLHFAAIHGHLDIVCCLVEHGANINSQNEYGMTPLHFAFIHGHQGIVDYLVKCEAKDISNIIPSLDYNVEFNSYDIDKRHYATNYYQNSMHYCGPQSTVYSASDLKMQSQRLSESKKRKSEDISAAFEENASNTQLLQGSHNLSSDISMQREGLFDRMENMVSVINDTPTFSFNRVDVEPVNNKNLKTLVMD</sequence>
<dbReference type="InterPro" id="IPR051165">
    <property type="entry name" value="Multifunctional_ANK_Repeat"/>
</dbReference>
<dbReference type="Pfam" id="PF00931">
    <property type="entry name" value="NB-ARC"/>
    <property type="match status" value="1"/>
</dbReference>
<dbReference type="EMBL" id="CP159923">
    <property type="protein sequence ID" value="XCO72398.1"/>
    <property type="molecule type" value="Genomic_DNA"/>
</dbReference>
<feature type="repeat" description="ANK" evidence="3">
    <location>
        <begin position="927"/>
        <end position="959"/>
    </location>
</feature>
<feature type="coiled-coil region" evidence="4">
    <location>
        <begin position="358"/>
        <end position="432"/>
    </location>
</feature>
<evidence type="ECO:0000256" key="2">
    <source>
        <dbReference type="ARBA" id="ARBA00023043"/>
    </source>
</evidence>
<feature type="domain" description="Cyclic nucleotide-binding" evidence="6">
    <location>
        <begin position="809"/>
        <end position="851"/>
    </location>
</feature>
<feature type="repeat" description="ANK" evidence="3">
    <location>
        <begin position="1093"/>
        <end position="1125"/>
    </location>
</feature>
<dbReference type="SMART" id="SM00248">
    <property type="entry name" value="ANK"/>
    <property type="match status" value="13"/>
</dbReference>